<evidence type="ECO:0000256" key="12">
    <source>
        <dbReference type="PIRSR" id="PIRSR000445-3"/>
    </source>
</evidence>
<evidence type="ECO:0000313" key="18">
    <source>
        <dbReference type="EMBL" id="NGY04387.1"/>
    </source>
</evidence>
<comment type="catalytic activity">
    <reaction evidence="7 9 14">
        <text>(S)-4-amino-5-oxopentanoate + tRNA(Glu) + NADP(+) = L-glutamyl-tRNA(Glu) + NADPH + H(+)</text>
        <dbReference type="Rhea" id="RHEA:12344"/>
        <dbReference type="Rhea" id="RHEA-COMP:9663"/>
        <dbReference type="Rhea" id="RHEA-COMP:9680"/>
        <dbReference type="ChEBI" id="CHEBI:15378"/>
        <dbReference type="ChEBI" id="CHEBI:57501"/>
        <dbReference type="ChEBI" id="CHEBI:57783"/>
        <dbReference type="ChEBI" id="CHEBI:58349"/>
        <dbReference type="ChEBI" id="CHEBI:78442"/>
        <dbReference type="ChEBI" id="CHEBI:78520"/>
        <dbReference type="EC" id="1.2.1.70"/>
    </reaction>
</comment>
<feature type="domain" description="Quinate/shikimate 5-dehydrogenase/glutamyl-tRNA reductase" evidence="16">
    <location>
        <begin position="170"/>
        <end position="304"/>
    </location>
</feature>
<comment type="caution">
    <text evidence="18">The sequence shown here is derived from an EMBL/GenBank/DDBJ whole genome shotgun (WGS) entry which is preliminary data.</text>
</comment>
<keyword evidence="6 9" id="KW-0627">Porphyrin biosynthesis</keyword>
<proteinExistence type="inferred from homology"/>
<comment type="similarity">
    <text evidence="2 9 14">Belongs to the glutamyl-tRNA reductase family.</text>
</comment>
<comment type="subunit">
    <text evidence="9">Homodimer.</text>
</comment>
<comment type="function">
    <text evidence="9">Catalyzes the NADPH-dependent reduction of glutamyl-tRNA(Glu) to glutamate 1-semialdehyde (GSA).</text>
</comment>
<dbReference type="UniPathway" id="UPA00251">
    <property type="reaction ID" value="UER00316"/>
</dbReference>
<dbReference type="InterPro" id="IPR036291">
    <property type="entry name" value="NAD(P)-bd_dom_sf"/>
</dbReference>
<evidence type="ECO:0000256" key="4">
    <source>
        <dbReference type="ARBA" id="ARBA00022857"/>
    </source>
</evidence>
<dbReference type="RefSeq" id="WP_166253672.1">
    <property type="nucleotide sequence ID" value="NZ_JAAMOW010000003.1"/>
</dbReference>
<feature type="active site" description="Nucleophile" evidence="9 10">
    <location>
        <position position="50"/>
    </location>
</feature>
<evidence type="ECO:0000259" key="15">
    <source>
        <dbReference type="Pfam" id="PF00745"/>
    </source>
</evidence>
<feature type="site" description="Important for activity" evidence="9 13">
    <location>
        <position position="97"/>
    </location>
</feature>
<dbReference type="InterPro" id="IPR000343">
    <property type="entry name" value="4pyrrol_synth_GluRdtase"/>
</dbReference>
<dbReference type="InterPro" id="IPR015895">
    <property type="entry name" value="4pyrrol_synth_GluRdtase_N"/>
</dbReference>
<reference evidence="18 19" key="1">
    <citation type="journal article" date="2014" name="Int. J. Syst. Evol. Microbiol.">
        <title>Solimonas terrae sp. nov., isolated from soil.</title>
        <authorList>
            <person name="Kim S.J."/>
            <person name="Moon J.Y."/>
            <person name="Weon H.Y."/>
            <person name="Ahn J.H."/>
            <person name="Chen W.M."/>
            <person name="Kwon S.W."/>
        </authorList>
    </citation>
    <scope>NUCLEOTIDE SEQUENCE [LARGE SCALE GENOMIC DNA]</scope>
    <source>
        <strain evidence="18 19">KIS83-12</strain>
    </source>
</reference>
<dbReference type="SUPFAM" id="SSF51735">
    <property type="entry name" value="NAD(P)-binding Rossmann-fold domains"/>
    <property type="match status" value="1"/>
</dbReference>
<organism evidence="18 19">
    <name type="scientific">Solimonas terrae</name>
    <dbReference type="NCBI Taxonomy" id="1396819"/>
    <lineage>
        <taxon>Bacteria</taxon>
        <taxon>Pseudomonadati</taxon>
        <taxon>Pseudomonadota</taxon>
        <taxon>Gammaproteobacteria</taxon>
        <taxon>Nevskiales</taxon>
        <taxon>Nevskiaceae</taxon>
        <taxon>Solimonas</taxon>
    </lineage>
</organism>
<dbReference type="PANTHER" id="PTHR43013:SF1">
    <property type="entry name" value="GLUTAMYL-TRNA REDUCTASE"/>
    <property type="match status" value="1"/>
</dbReference>
<dbReference type="Pfam" id="PF01488">
    <property type="entry name" value="Shikimate_DH"/>
    <property type="match status" value="1"/>
</dbReference>
<dbReference type="InterPro" id="IPR036453">
    <property type="entry name" value="GluRdtase_dimer_dom_sf"/>
</dbReference>
<dbReference type="Pfam" id="PF00745">
    <property type="entry name" value="GlutR_dimer"/>
    <property type="match status" value="1"/>
</dbReference>
<dbReference type="InterPro" id="IPR036343">
    <property type="entry name" value="GluRdtase_N_sf"/>
</dbReference>
<evidence type="ECO:0000256" key="8">
    <source>
        <dbReference type="ARBA" id="ARBA00068659"/>
    </source>
</evidence>
<dbReference type="EC" id="1.2.1.70" evidence="3 9"/>
<keyword evidence="19" id="KW-1185">Reference proteome</keyword>
<dbReference type="FunFam" id="3.40.50.720:FF:000031">
    <property type="entry name" value="Glutamyl-tRNA reductase"/>
    <property type="match status" value="1"/>
</dbReference>
<keyword evidence="5 9" id="KW-0560">Oxidoreductase</keyword>
<dbReference type="GO" id="GO:0019353">
    <property type="term" value="P:protoporphyrinogen IX biosynthetic process from glutamate"/>
    <property type="evidence" value="ECO:0007669"/>
    <property type="project" value="TreeGrafter"/>
</dbReference>
<dbReference type="PIRSF" id="PIRSF000445">
    <property type="entry name" value="4pyrrol_synth_GluRdtase"/>
    <property type="match status" value="1"/>
</dbReference>
<evidence type="ECO:0000256" key="2">
    <source>
        <dbReference type="ARBA" id="ARBA00005916"/>
    </source>
</evidence>
<evidence type="ECO:0000256" key="5">
    <source>
        <dbReference type="ARBA" id="ARBA00023002"/>
    </source>
</evidence>
<evidence type="ECO:0000256" key="14">
    <source>
        <dbReference type="RuleBase" id="RU000584"/>
    </source>
</evidence>
<evidence type="ECO:0000313" key="19">
    <source>
        <dbReference type="Proteomes" id="UP000472676"/>
    </source>
</evidence>
<evidence type="ECO:0000256" key="10">
    <source>
        <dbReference type="PIRSR" id="PIRSR000445-1"/>
    </source>
</evidence>
<dbReference type="GO" id="GO:0008883">
    <property type="term" value="F:glutamyl-tRNA reductase activity"/>
    <property type="evidence" value="ECO:0007669"/>
    <property type="project" value="UniProtKB-UniRule"/>
</dbReference>
<dbReference type="FunFam" id="3.30.460.30:FF:000001">
    <property type="entry name" value="Glutamyl-tRNA reductase"/>
    <property type="match status" value="1"/>
</dbReference>
<dbReference type="SUPFAM" id="SSF69742">
    <property type="entry name" value="Glutamyl tRNA-reductase catalytic, N-terminal domain"/>
    <property type="match status" value="1"/>
</dbReference>
<evidence type="ECO:0000256" key="9">
    <source>
        <dbReference type="HAMAP-Rule" id="MF_00087"/>
    </source>
</evidence>
<protein>
    <recommendedName>
        <fullName evidence="8 9">Glutamyl-tRNA reductase</fullName>
        <shortName evidence="9">GluTR</shortName>
        <ecNumber evidence="3 9">1.2.1.70</ecNumber>
    </recommendedName>
</protein>
<evidence type="ECO:0000256" key="13">
    <source>
        <dbReference type="PIRSR" id="PIRSR000445-4"/>
    </source>
</evidence>
<keyword evidence="4 9" id="KW-0521">NADP</keyword>
<sequence length="420" mass="46742">MALVTLGLSHHRAPVEARERLAFTEADLAASLTRLRALPGIDEAAILSTCNRTEIMTVAGLDSEPRLVEWWRRERQAPEGYIEKFAYTHRDLGSITHSLRVAAGLDSMVVGEPQILGQMKDSYALASEVKAIGPVLSRLFQHSFSVAKLVRSQTQVGAHPVSVAYAALQMARRIFADLKGQTAVLIGAGEMIRLVAQHLQRHGVGRIVVANRSLERAERLAREVHGYAISLHDLHTYLPDADMVIASTAARDFVLRGEQMERAVKSRRRKPVLMIDLAVPRDIDPRVAALEDIYLYTIDDLRAVIAENLKLREEAARQAELLITTQAQQFTRWLESRDAGNTIRMLRAQARSSRDDVLDKARRKLAAGEPIEEVLGFVADTLSNKILHAPSQVLRKADAVEQAMLLNTARKLFDLPDDEP</sequence>
<dbReference type="SUPFAM" id="SSF69075">
    <property type="entry name" value="Glutamyl tRNA-reductase dimerization domain"/>
    <property type="match status" value="1"/>
</dbReference>
<dbReference type="GO" id="GO:0050661">
    <property type="term" value="F:NADP binding"/>
    <property type="evidence" value="ECO:0007669"/>
    <property type="project" value="InterPro"/>
</dbReference>
<accession>A0A6M2BQP0</accession>
<feature type="binding site" evidence="9 12">
    <location>
        <begin position="187"/>
        <end position="192"/>
    </location>
    <ligand>
        <name>NADP(+)</name>
        <dbReference type="ChEBI" id="CHEBI:58349"/>
    </ligand>
</feature>
<dbReference type="HAMAP" id="MF_00087">
    <property type="entry name" value="Glu_tRNA_reductase"/>
    <property type="match status" value="1"/>
</dbReference>
<evidence type="ECO:0000256" key="3">
    <source>
        <dbReference type="ARBA" id="ARBA00012970"/>
    </source>
</evidence>
<dbReference type="Proteomes" id="UP000472676">
    <property type="component" value="Unassembled WGS sequence"/>
</dbReference>
<gene>
    <name evidence="9" type="primary">hemA</name>
    <name evidence="18" type="ORF">G7Y85_06410</name>
</gene>
<feature type="domain" description="Tetrapyrrole biosynthesis glutamyl-tRNA reductase dimerisation" evidence="15">
    <location>
        <begin position="318"/>
        <end position="415"/>
    </location>
</feature>
<dbReference type="CDD" id="cd05213">
    <property type="entry name" value="NAD_bind_Glutamyl_tRNA_reduct"/>
    <property type="match status" value="1"/>
</dbReference>
<dbReference type="NCBIfam" id="TIGR01035">
    <property type="entry name" value="hemA"/>
    <property type="match status" value="1"/>
</dbReference>
<dbReference type="InterPro" id="IPR015896">
    <property type="entry name" value="4pyrrol_synth_GluRdtase_dimer"/>
</dbReference>
<evidence type="ECO:0000259" key="16">
    <source>
        <dbReference type="Pfam" id="PF01488"/>
    </source>
</evidence>
<feature type="binding site" evidence="9 11">
    <location>
        <begin position="49"/>
        <end position="52"/>
    </location>
    <ligand>
        <name>substrate</name>
    </ligand>
</feature>
<feature type="binding site" evidence="9 11">
    <location>
        <begin position="112"/>
        <end position="114"/>
    </location>
    <ligand>
        <name>substrate</name>
    </ligand>
</feature>
<name>A0A6M2BQP0_9GAMM</name>
<evidence type="ECO:0000256" key="6">
    <source>
        <dbReference type="ARBA" id="ARBA00023244"/>
    </source>
</evidence>
<feature type="domain" description="Glutamyl-tRNA reductase N-terminal" evidence="17">
    <location>
        <begin position="6"/>
        <end position="154"/>
    </location>
</feature>
<comment type="domain">
    <text evidence="9">Possesses an unusual extended V-shaped dimeric structure with each monomer consisting of three distinct domains arranged along a curved 'spinal' alpha-helix. The N-terminal catalytic domain specifically recognizes the glutamate moiety of the substrate. The second domain is the NADPH-binding domain, and the third C-terminal domain is responsible for dimerization.</text>
</comment>
<feature type="binding site" evidence="9 11">
    <location>
        <position position="107"/>
    </location>
    <ligand>
        <name>substrate</name>
    </ligand>
</feature>
<dbReference type="InterPro" id="IPR006151">
    <property type="entry name" value="Shikm_DH/Glu-tRNA_Rdtase"/>
</dbReference>
<evidence type="ECO:0000256" key="7">
    <source>
        <dbReference type="ARBA" id="ARBA00047464"/>
    </source>
</evidence>
<dbReference type="Pfam" id="PF05201">
    <property type="entry name" value="GlutR_N"/>
    <property type="match status" value="1"/>
</dbReference>
<dbReference type="PANTHER" id="PTHR43013">
    <property type="entry name" value="GLUTAMYL-TRNA REDUCTASE"/>
    <property type="match status" value="1"/>
</dbReference>
<dbReference type="Gene3D" id="3.40.50.720">
    <property type="entry name" value="NAD(P)-binding Rossmann-like Domain"/>
    <property type="match status" value="1"/>
</dbReference>
<comment type="miscellaneous">
    <text evidence="9">During catalysis, the active site Cys acts as a nucleophile attacking the alpha-carbonyl group of tRNA-bound glutamate with the formation of a thioester intermediate between enzyme and glutamate, and the concomitant release of tRNA(Glu). The thioester intermediate is finally reduced by direct hydride transfer from NADPH, to form the product GSA.</text>
</comment>
<dbReference type="EMBL" id="JAAMOW010000003">
    <property type="protein sequence ID" value="NGY04387.1"/>
    <property type="molecule type" value="Genomic_DNA"/>
</dbReference>
<dbReference type="Gene3D" id="3.30.460.30">
    <property type="entry name" value="Glutamyl-tRNA reductase, N-terminal domain"/>
    <property type="match status" value="1"/>
</dbReference>
<dbReference type="AlphaFoldDB" id="A0A6M2BQP0"/>
<evidence type="ECO:0000256" key="11">
    <source>
        <dbReference type="PIRSR" id="PIRSR000445-2"/>
    </source>
</evidence>
<evidence type="ECO:0000259" key="17">
    <source>
        <dbReference type="Pfam" id="PF05201"/>
    </source>
</evidence>
<feature type="binding site" evidence="9 11">
    <location>
        <position position="118"/>
    </location>
    <ligand>
        <name>substrate</name>
    </ligand>
</feature>
<comment type="pathway">
    <text evidence="1 9 14">Porphyrin-containing compound metabolism; protoporphyrin-IX biosynthesis; 5-aminolevulinate from L-glutamyl-tRNA(Glu): step 1/2.</text>
</comment>
<evidence type="ECO:0000256" key="1">
    <source>
        <dbReference type="ARBA" id="ARBA00005059"/>
    </source>
</evidence>